<accession>G8UM28</accession>
<dbReference type="Pfam" id="PF19910">
    <property type="entry name" value="DUF6383"/>
    <property type="match status" value="1"/>
</dbReference>
<dbReference type="InterPro" id="IPR026444">
    <property type="entry name" value="Secre_tail"/>
</dbReference>
<protein>
    <submittedName>
        <fullName evidence="5">Uncharacterized protein</fullName>
    </submittedName>
</protein>
<dbReference type="InterPro" id="IPR012334">
    <property type="entry name" value="Pectin_lyas_fold"/>
</dbReference>
<evidence type="ECO:0000259" key="4">
    <source>
        <dbReference type="Pfam" id="PF19910"/>
    </source>
</evidence>
<dbReference type="RefSeq" id="WP_014224934.1">
    <property type="nucleotide sequence ID" value="NC_016610.1"/>
</dbReference>
<evidence type="ECO:0000259" key="3">
    <source>
        <dbReference type="Pfam" id="PF17517"/>
    </source>
</evidence>
<dbReference type="STRING" id="203275.BFO_1585"/>
<dbReference type="Pfam" id="PF17517">
    <property type="entry name" value="IgGFc_binding"/>
    <property type="match status" value="1"/>
</dbReference>
<feature type="signal peptide" evidence="2">
    <location>
        <begin position="1"/>
        <end position="20"/>
    </location>
</feature>
<feature type="domain" description="DUF6383" evidence="4">
    <location>
        <begin position="1154"/>
        <end position="1215"/>
    </location>
</feature>
<dbReference type="AlphaFoldDB" id="G8UM28"/>
<feature type="region of interest" description="Disordered" evidence="1">
    <location>
        <begin position="966"/>
        <end position="987"/>
    </location>
</feature>
<feature type="chain" id="PRO_5003518251" evidence="2">
    <location>
        <begin position="21"/>
        <end position="1216"/>
    </location>
</feature>
<keyword evidence="2" id="KW-0732">Signal</keyword>
<dbReference type="eggNOG" id="COG3210">
    <property type="taxonomic scope" value="Bacteria"/>
</dbReference>
<dbReference type="eggNOG" id="COG3291">
    <property type="taxonomic scope" value="Bacteria"/>
</dbReference>
<evidence type="ECO:0000313" key="5">
    <source>
        <dbReference type="EMBL" id="AEW22028.1"/>
    </source>
</evidence>
<keyword evidence="6" id="KW-1185">Reference proteome</keyword>
<name>G8UM28_TANFA</name>
<proteinExistence type="predicted"/>
<dbReference type="SMART" id="SM00710">
    <property type="entry name" value="PbH1"/>
    <property type="match status" value="4"/>
</dbReference>
<sequence>MRKKLFLLFAGLCVLANLNAQDKEFWFSASDVAVTHGDAPMFFVFTNPGRIDAQVTIEYWGGQPAGSPPYFATFTVDAGGYKKWDIASGGSTPAKGLFETPAYKAGTVSNYGIHITSTQKILAYYMVNNNVQRDIYSLKGAPALGKKFITPFMQHAGEYFEQRPSAKYNMGSDEIEIVATEDNTIVKIDKLTKRIMKGTTGTYYNVGETPSFTMNRGETLTLREDTVGATNTVNDIAATKNNGTLAGTMISSNKPIAVTQTEDCLSAVSFSRKSGNTDLVGDQLVPEDMVGKRYVVLRGHSTVGDRVDFVAINDHTTIKVYYWDGTTPAQVTSPTLNRGEMWHVDMTNLTGVLPYNAATAKASDIFVDATEPVYCYQHSATLGELGGAIIPSMYSISQQQISFYQSNGAVGKNNIFLVFRTDCDTAFTISIDGSPAQKFADAGLVITPKTIPSHIAGEWKYANVTLDNAWDNHVVTIKNETSTFSLGYFNGVGTSTAGYGYLSGFGSFAFDPDTFWRCADNPQPVTLVGGYALSYRWSHYPDTGYTTPTATWTSPSIRAREKGMYVLEMNQDPRIIRDTVWVLDMKWNASIKRQPNKPAKIGVPQQFSIKMNQSMLNMPTLRIKWTFEGGTPSTSVAASPKVVWNSTGQKKVTLHLSATAGTGAYEVTCDTTLVMDLMLHEKHLGYFVDRNVRGGRRDGTNWPNAFPTIDEALGLASQGDCIWVAEGNYMPPQGQSYVIDYDSVEIYGGFGAWETDLNERNYTLHKTIMNGNGSNVVVFDGSTNYTNNACGVSRDARVDGFIIRGGEASEGAGILFKNGASGTVANSIITSNTATNLGGGIHISGGYNGGCMGRTGDALIYNTEISHNRATTAGGGIYNSGSAFLSVNNTVSGNIAPTAGGLYNNGGDPHLRNSILWGNLTGGALGSDVMNEGGTPVWSHCNVGGWSATLGKDGGRNIDRNPVFRRKGYDDDLTPRSDGNYRLSSTSPSVNSGYNPFVLSGFRNRTSTVLLHPAKAGYTEALGLDLGSLARIYDDIVDMGAYEYHPNTIYPNVVHEIVIGTYPNVTTVPGAGIHYIESQKDFTMTLTPAEGYSLKYIQVKTDSKIRDEQQGGIRITHNEDGTVTLVFPKVVEPLTIQLTGVSPVSNVSIDRGYALRTEEGTLHIRTAKATDAQIYSVTGQLVHRTQIARGETSIPLAKGVYIVTLDGQIRQKVVIR</sequence>
<dbReference type="HOGENOM" id="CLU_276068_0_0_10"/>
<dbReference type="GeneID" id="34758760"/>
<gene>
    <name evidence="5" type="ordered locus">BFO_1585</name>
</gene>
<dbReference type="KEGG" id="tfo:BFO_1585"/>
<dbReference type="Proteomes" id="UP000005436">
    <property type="component" value="Chromosome"/>
</dbReference>
<dbReference type="InterPro" id="IPR006626">
    <property type="entry name" value="PbH1"/>
</dbReference>
<dbReference type="InterPro" id="IPR035234">
    <property type="entry name" value="IgGFc-bd_N"/>
</dbReference>
<dbReference type="EMBL" id="CP003191">
    <property type="protein sequence ID" value="AEW22028.1"/>
    <property type="molecule type" value="Genomic_DNA"/>
</dbReference>
<reference evidence="6" key="1">
    <citation type="submission" date="2011-12" db="EMBL/GenBank/DDBJ databases">
        <title>Complete sequence of Tannerella forsythia ATCC 43037.</title>
        <authorList>
            <person name="Dewhirst F."/>
            <person name="Tanner A."/>
            <person name="Izard J."/>
            <person name="Brinkac L."/>
            <person name="Durkin A.S."/>
            <person name="Hostetler J."/>
            <person name="Shetty J."/>
            <person name="Torralba M."/>
            <person name="Gill S."/>
            <person name="Nelson K."/>
        </authorList>
    </citation>
    <scope>NUCLEOTIDE SEQUENCE [LARGE SCALE GENOMIC DNA]</scope>
    <source>
        <strain evidence="6">ATCC 43037 / JCM 10827 / CCUG 33226 / KCTC 5666 / FDC 338</strain>
    </source>
</reference>
<dbReference type="InterPro" id="IPR011050">
    <property type="entry name" value="Pectin_lyase_fold/virulence"/>
</dbReference>
<feature type="domain" description="IgGFc-binding protein N-terminal" evidence="3">
    <location>
        <begin position="143"/>
        <end position="486"/>
    </location>
</feature>
<dbReference type="NCBIfam" id="TIGR04183">
    <property type="entry name" value="Por_Secre_tail"/>
    <property type="match status" value="1"/>
</dbReference>
<dbReference type="SUPFAM" id="SSF51126">
    <property type="entry name" value="Pectin lyase-like"/>
    <property type="match status" value="1"/>
</dbReference>
<organism evidence="5 6">
    <name type="scientific">Tannerella forsythia (strain ATCC 43037 / JCM 10827 / CCUG 21028 A / KCTC 5666 / FDC 338)</name>
    <name type="common">Bacteroides forsythus</name>
    <dbReference type="NCBI Taxonomy" id="203275"/>
    <lineage>
        <taxon>Bacteria</taxon>
        <taxon>Pseudomonadati</taxon>
        <taxon>Bacteroidota</taxon>
        <taxon>Bacteroidia</taxon>
        <taxon>Bacteroidales</taxon>
        <taxon>Tannerellaceae</taxon>
        <taxon>Tannerella</taxon>
    </lineage>
</organism>
<dbReference type="Gene3D" id="2.160.20.10">
    <property type="entry name" value="Single-stranded right-handed beta-helix, Pectin lyase-like"/>
    <property type="match status" value="1"/>
</dbReference>
<dbReference type="InterPro" id="IPR045963">
    <property type="entry name" value="DUF6383"/>
</dbReference>
<evidence type="ECO:0000313" key="6">
    <source>
        <dbReference type="Proteomes" id="UP000005436"/>
    </source>
</evidence>
<evidence type="ECO:0000256" key="1">
    <source>
        <dbReference type="SAM" id="MobiDB-lite"/>
    </source>
</evidence>
<dbReference type="PATRIC" id="fig|203275.8.peg.1435"/>
<evidence type="ECO:0000256" key="2">
    <source>
        <dbReference type="SAM" id="SignalP"/>
    </source>
</evidence>